<dbReference type="SUPFAM" id="SSF53807">
    <property type="entry name" value="Helical backbone' metal receptor"/>
    <property type="match status" value="1"/>
</dbReference>
<reference evidence="1 2" key="1">
    <citation type="submission" date="2019-06" db="EMBL/GenBank/DDBJ databases">
        <title>Whole genome shotgun sequence of Microbacterium liquefaciens NBRC 15037.</title>
        <authorList>
            <person name="Hosoyama A."/>
            <person name="Uohara A."/>
            <person name="Ohji S."/>
            <person name="Ichikawa N."/>
        </authorList>
    </citation>
    <scope>NUCLEOTIDE SEQUENCE [LARGE SCALE GENOMIC DNA]</scope>
    <source>
        <strain evidence="1 2">NBRC 15037</strain>
    </source>
</reference>
<evidence type="ECO:0000313" key="2">
    <source>
        <dbReference type="Proteomes" id="UP000317410"/>
    </source>
</evidence>
<accession>A0A4Y4BBJ9</accession>
<comment type="caution">
    <text evidence="1">The sequence shown here is derived from an EMBL/GenBank/DDBJ whole genome shotgun (WGS) entry which is preliminary data.</text>
</comment>
<gene>
    <name evidence="1" type="ORF">MLI01_26090</name>
</gene>
<sequence>MIPEKPQRIVTLGWMSADIVAALTSTSAMDSFLKTAEGDNWYTGVSLENLYDVEADLFAAWAAARTKGPTRSRTR</sequence>
<dbReference type="AlphaFoldDB" id="A0A4Y4BBJ9"/>
<proteinExistence type="predicted"/>
<protein>
    <recommendedName>
        <fullName evidence="3">Fe/B12 periplasmic-binding domain-containing protein</fullName>
    </recommendedName>
</protein>
<evidence type="ECO:0008006" key="3">
    <source>
        <dbReference type="Google" id="ProtNLM"/>
    </source>
</evidence>
<dbReference type="RefSeq" id="WP_229779000.1">
    <property type="nucleotide sequence ID" value="NZ_BJNQ01000020.1"/>
</dbReference>
<organism evidence="1 2">
    <name type="scientific">Microbacterium maritypicum</name>
    <name type="common">Microbacterium liquefaciens</name>
    <dbReference type="NCBI Taxonomy" id="33918"/>
    <lineage>
        <taxon>Bacteria</taxon>
        <taxon>Bacillati</taxon>
        <taxon>Actinomycetota</taxon>
        <taxon>Actinomycetes</taxon>
        <taxon>Micrococcales</taxon>
        <taxon>Microbacteriaceae</taxon>
        <taxon>Microbacterium</taxon>
    </lineage>
</organism>
<evidence type="ECO:0000313" key="1">
    <source>
        <dbReference type="EMBL" id="GEC76464.1"/>
    </source>
</evidence>
<name>A0A4Y4BBJ9_MICMQ</name>
<dbReference type="EMBL" id="BJNQ01000020">
    <property type="protein sequence ID" value="GEC76464.1"/>
    <property type="molecule type" value="Genomic_DNA"/>
</dbReference>
<dbReference type="Proteomes" id="UP000317410">
    <property type="component" value="Unassembled WGS sequence"/>
</dbReference>